<evidence type="ECO:0000256" key="3">
    <source>
        <dbReference type="ARBA" id="ARBA00022471"/>
    </source>
</evidence>
<keyword evidence="7" id="KW-0472">Membrane</keyword>
<dbReference type="Pfam" id="PF05938">
    <property type="entry name" value="Self-incomp_S1"/>
    <property type="match status" value="1"/>
</dbReference>
<name>A0A9D4VIU4_PEA</name>
<sequence>IACDSALDLIIKFVLIFYWEKNITMNVFTIFVVLVIMTTCYVHCREGEMSEKKINVRVENDLKVDTVLILHCRSSNNDLGEKTLHSGQFVEWFFNANHNNITVYSCEIKWNNKQQNFIVYDSTKDEATCTSKCYRSISAQGIYFLYEFKNIWQKRYPLN</sequence>
<evidence type="ECO:0000313" key="8">
    <source>
        <dbReference type="EMBL" id="KAI5384093.1"/>
    </source>
</evidence>
<evidence type="ECO:0000256" key="5">
    <source>
        <dbReference type="ARBA" id="ARBA00022729"/>
    </source>
</evidence>
<comment type="caution">
    <text evidence="8">The sequence shown here is derived from an EMBL/GenBank/DDBJ whole genome shotgun (WGS) entry which is preliminary data.</text>
</comment>
<proteinExistence type="inferred from homology"/>
<keyword evidence="7" id="KW-0812">Transmembrane</keyword>
<evidence type="ECO:0000256" key="2">
    <source>
        <dbReference type="ARBA" id="ARBA00005581"/>
    </source>
</evidence>
<evidence type="ECO:0000256" key="1">
    <source>
        <dbReference type="ARBA" id="ARBA00004613"/>
    </source>
</evidence>
<keyword evidence="3 6" id="KW-0713">Self-incompatibility</keyword>
<accession>A0A9D4VIU4</accession>
<feature type="non-terminal residue" evidence="8">
    <location>
        <position position="1"/>
    </location>
</feature>
<evidence type="ECO:0000256" key="6">
    <source>
        <dbReference type="RuleBase" id="RU367044"/>
    </source>
</evidence>
<gene>
    <name evidence="8" type="ORF">KIW84_071202</name>
</gene>
<dbReference type="AlphaFoldDB" id="A0A9D4VIU4"/>
<feature type="transmembrane region" description="Helical" evidence="7">
    <location>
        <begin position="23"/>
        <end position="44"/>
    </location>
</feature>
<comment type="subcellular location">
    <subcellularLocation>
        <location evidence="1 6">Secreted</location>
    </subcellularLocation>
</comment>
<organism evidence="8 9">
    <name type="scientific">Pisum sativum</name>
    <name type="common">Garden pea</name>
    <name type="synonym">Lathyrus oleraceus</name>
    <dbReference type="NCBI Taxonomy" id="3888"/>
    <lineage>
        <taxon>Eukaryota</taxon>
        <taxon>Viridiplantae</taxon>
        <taxon>Streptophyta</taxon>
        <taxon>Embryophyta</taxon>
        <taxon>Tracheophyta</taxon>
        <taxon>Spermatophyta</taxon>
        <taxon>Magnoliopsida</taxon>
        <taxon>eudicotyledons</taxon>
        <taxon>Gunneridae</taxon>
        <taxon>Pentapetalae</taxon>
        <taxon>rosids</taxon>
        <taxon>fabids</taxon>
        <taxon>Fabales</taxon>
        <taxon>Fabaceae</taxon>
        <taxon>Papilionoideae</taxon>
        <taxon>50 kb inversion clade</taxon>
        <taxon>NPAAA clade</taxon>
        <taxon>Hologalegina</taxon>
        <taxon>IRL clade</taxon>
        <taxon>Fabeae</taxon>
        <taxon>Lathyrus</taxon>
    </lineage>
</organism>
<reference evidence="8 9" key="1">
    <citation type="journal article" date="2022" name="Nat. Genet.">
        <title>Improved pea reference genome and pan-genome highlight genomic features and evolutionary characteristics.</title>
        <authorList>
            <person name="Yang T."/>
            <person name="Liu R."/>
            <person name="Luo Y."/>
            <person name="Hu S."/>
            <person name="Wang D."/>
            <person name="Wang C."/>
            <person name="Pandey M.K."/>
            <person name="Ge S."/>
            <person name="Xu Q."/>
            <person name="Li N."/>
            <person name="Li G."/>
            <person name="Huang Y."/>
            <person name="Saxena R.K."/>
            <person name="Ji Y."/>
            <person name="Li M."/>
            <person name="Yan X."/>
            <person name="He Y."/>
            <person name="Liu Y."/>
            <person name="Wang X."/>
            <person name="Xiang C."/>
            <person name="Varshney R.K."/>
            <person name="Ding H."/>
            <person name="Gao S."/>
            <person name="Zong X."/>
        </authorList>
    </citation>
    <scope>NUCLEOTIDE SEQUENCE [LARGE SCALE GENOMIC DNA]</scope>
    <source>
        <strain evidence="8 9">cv. Zhongwan 6</strain>
    </source>
</reference>
<dbReference type="GO" id="GO:0060320">
    <property type="term" value="P:rejection of self pollen"/>
    <property type="evidence" value="ECO:0007669"/>
    <property type="project" value="UniProtKB-KW"/>
</dbReference>
<dbReference type="EMBL" id="JAMSHJ010000007">
    <property type="protein sequence ID" value="KAI5384093.1"/>
    <property type="molecule type" value="Genomic_DNA"/>
</dbReference>
<dbReference type="Gramene" id="Psat07G0120200-T1">
    <property type="protein sequence ID" value="KAI5384093.1"/>
    <property type="gene ID" value="KIW84_071202"/>
</dbReference>
<keyword evidence="7" id="KW-1133">Transmembrane helix</keyword>
<evidence type="ECO:0000256" key="4">
    <source>
        <dbReference type="ARBA" id="ARBA00022525"/>
    </source>
</evidence>
<keyword evidence="9" id="KW-1185">Reference proteome</keyword>
<keyword evidence="5" id="KW-0732">Signal</keyword>
<dbReference type="GO" id="GO:0005576">
    <property type="term" value="C:extracellular region"/>
    <property type="evidence" value="ECO:0007669"/>
    <property type="project" value="UniProtKB-SubCell"/>
</dbReference>
<dbReference type="PANTHER" id="PTHR31232">
    <property type="match status" value="1"/>
</dbReference>
<protein>
    <recommendedName>
        <fullName evidence="6">S-protein homolog</fullName>
    </recommendedName>
</protein>
<dbReference type="InterPro" id="IPR010264">
    <property type="entry name" value="Self-incomp_S1"/>
</dbReference>
<evidence type="ECO:0000256" key="7">
    <source>
        <dbReference type="SAM" id="Phobius"/>
    </source>
</evidence>
<dbReference type="Proteomes" id="UP001058974">
    <property type="component" value="Chromosome 7"/>
</dbReference>
<dbReference type="PANTHER" id="PTHR31232:SF156">
    <property type="entry name" value="PLANT SELF-INCOMPATIBILITY PROTEIN S1 FAMILY-RELATED"/>
    <property type="match status" value="1"/>
</dbReference>
<comment type="similarity">
    <text evidence="2 6">Belongs to the plant self-incompatibility (S1) protein family.</text>
</comment>
<keyword evidence="4 6" id="KW-0964">Secreted</keyword>
<evidence type="ECO:0000313" key="9">
    <source>
        <dbReference type="Proteomes" id="UP001058974"/>
    </source>
</evidence>